<feature type="signal peptide" evidence="1">
    <location>
        <begin position="1"/>
        <end position="24"/>
    </location>
</feature>
<evidence type="ECO:0008006" key="4">
    <source>
        <dbReference type="Google" id="ProtNLM"/>
    </source>
</evidence>
<sequence length="337" mass="36491">MKKIKLTSCFLLLTLVSISLVSCSDDDDNNNASPIIEKGTSVSITNTFQGGVGPAFTDGAEVPIEAFFPDADPAELSGTAIVEDGVEFPSYLLGLYDVDINENSIDFKMTAEEGDATYANFFRTIEAGSFDRYYLNFDKAHNVKSFSSSDASVNLRIDTDNVLVVQIGEGFVFQPGASFSITLSEDLPTTPQILNGESIAIRNTFQGIEITDGVEERIEDLFGVPAGSLEATTTVVEGVEFPAYLLGLYDVDVNENSIEYTLVAQAGDPNYGSLFRTIEAGSFDRYYITFGLEHNVESFTSSDPAVNLRIDSDTILVVEIGEGFVFEPGASFTITLN</sequence>
<dbReference type="RefSeq" id="WP_133687566.1">
    <property type="nucleotide sequence ID" value="NZ_SOAY01000011.1"/>
</dbReference>
<evidence type="ECO:0000313" key="2">
    <source>
        <dbReference type="EMBL" id="TDT45215.1"/>
    </source>
</evidence>
<comment type="caution">
    <text evidence="2">The sequence shown here is derived from an EMBL/GenBank/DDBJ whole genome shotgun (WGS) entry which is preliminary data.</text>
</comment>
<dbReference type="AlphaFoldDB" id="A0A4R7K3I1"/>
<organism evidence="2 3">
    <name type="scientific">Maribacter spongiicola</name>
    <dbReference type="NCBI Taxonomy" id="1206753"/>
    <lineage>
        <taxon>Bacteria</taxon>
        <taxon>Pseudomonadati</taxon>
        <taxon>Bacteroidota</taxon>
        <taxon>Flavobacteriia</taxon>
        <taxon>Flavobacteriales</taxon>
        <taxon>Flavobacteriaceae</taxon>
        <taxon>Maribacter</taxon>
    </lineage>
</organism>
<name>A0A4R7K3I1_9FLAO</name>
<protein>
    <recommendedName>
        <fullName evidence="4">DUF4382 domain-containing protein</fullName>
    </recommendedName>
</protein>
<proteinExistence type="predicted"/>
<accession>A0A4R7K3I1</accession>
<keyword evidence="1" id="KW-0732">Signal</keyword>
<evidence type="ECO:0000256" key="1">
    <source>
        <dbReference type="SAM" id="SignalP"/>
    </source>
</evidence>
<dbReference type="Proteomes" id="UP000294749">
    <property type="component" value="Unassembled WGS sequence"/>
</dbReference>
<dbReference type="OrthoDB" id="1426341at2"/>
<dbReference type="PROSITE" id="PS51257">
    <property type="entry name" value="PROKAR_LIPOPROTEIN"/>
    <property type="match status" value="1"/>
</dbReference>
<gene>
    <name evidence="2" type="ORF">CLV90_2300</name>
</gene>
<dbReference type="EMBL" id="SOAY01000011">
    <property type="protein sequence ID" value="TDT45215.1"/>
    <property type="molecule type" value="Genomic_DNA"/>
</dbReference>
<reference evidence="2 3" key="1">
    <citation type="submission" date="2019-03" db="EMBL/GenBank/DDBJ databases">
        <title>Genomic Encyclopedia of Archaeal and Bacterial Type Strains, Phase II (KMG-II): from individual species to whole genera.</title>
        <authorList>
            <person name="Goeker M."/>
        </authorList>
    </citation>
    <scope>NUCLEOTIDE SEQUENCE [LARGE SCALE GENOMIC DNA]</scope>
    <source>
        <strain evidence="2 3">DSM 25233</strain>
    </source>
</reference>
<feature type="chain" id="PRO_5020765197" description="DUF4382 domain-containing protein" evidence="1">
    <location>
        <begin position="25"/>
        <end position="337"/>
    </location>
</feature>
<keyword evidence="3" id="KW-1185">Reference proteome</keyword>
<evidence type="ECO:0000313" key="3">
    <source>
        <dbReference type="Proteomes" id="UP000294749"/>
    </source>
</evidence>